<proteinExistence type="predicted"/>
<dbReference type="Proteomes" id="UP000176329">
    <property type="component" value="Unassembled WGS sequence"/>
</dbReference>
<accession>A0A1F6LR22</accession>
<dbReference type="EMBL" id="MFPV01000036">
    <property type="protein sequence ID" value="OGH61734.1"/>
    <property type="molecule type" value="Genomic_DNA"/>
</dbReference>
<dbReference type="PANTHER" id="PTHR34047">
    <property type="entry name" value="NUCLEAR INTRON MATURASE 1, MITOCHONDRIAL-RELATED"/>
    <property type="match status" value="1"/>
</dbReference>
<evidence type="ECO:0000259" key="1">
    <source>
        <dbReference type="PROSITE" id="PS50878"/>
    </source>
</evidence>
<dbReference type="InterPro" id="IPR051083">
    <property type="entry name" value="GrpII_Intron_Splice-Mob/Def"/>
</dbReference>
<dbReference type="PROSITE" id="PS50878">
    <property type="entry name" value="RT_POL"/>
    <property type="match status" value="1"/>
</dbReference>
<dbReference type="CDD" id="cd01651">
    <property type="entry name" value="RT_G2_intron"/>
    <property type="match status" value="1"/>
</dbReference>
<sequence length="325" mass="38754">MFSIKIGYDDAWNAWIRFRRAKRPSREICEFESRLLVNVFELADDLATGAYTHGAYRMMQISDKKRRDISIASVRDRIVHRLLYDYLVEQFDRGFIFDAWSCRVGKGLHACLLRTKNLLAHYHRSHVWRFDITKFFDHVRHDVLLELLRRRITDDRALRLLEIVIASWPVDKKVERERERVHRCVGIPIGNVTSQIFANIYFNEFDRFVMHELRPQGYVRYGDDGIIIAKDRHALEVMRMRARQFLNDRLGLVVSVRHDIIVPVRRGIYFLGMELWPQRAQPRGIAIKLMRQRLSLRNASSYYGLSRQYGAEWSREFAWRIAELL</sequence>
<dbReference type="Pfam" id="PF00078">
    <property type="entry name" value="RVT_1"/>
    <property type="match status" value="1"/>
</dbReference>
<feature type="domain" description="Reverse transcriptase" evidence="1">
    <location>
        <begin position="40"/>
        <end position="275"/>
    </location>
</feature>
<name>A0A1F6LR22_9BACT</name>
<dbReference type="PANTHER" id="PTHR34047:SF8">
    <property type="entry name" value="PROTEIN YKFC"/>
    <property type="match status" value="1"/>
</dbReference>
<gene>
    <name evidence="2" type="ORF">A2848_03410</name>
</gene>
<evidence type="ECO:0000313" key="2">
    <source>
        <dbReference type="EMBL" id="OGH61734.1"/>
    </source>
</evidence>
<organism evidence="2 3">
    <name type="scientific">Candidatus Magasanikbacteria bacterium RIFCSPHIGHO2_01_FULL_50_8</name>
    <dbReference type="NCBI Taxonomy" id="1798674"/>
    <lineage>
        <taxon>Bacteria</taxon>
        <taxon>Candidatus Magasanikiibacteriota</taxon>
    </lineage>
</organism>
<protein>
    <recommendedName>
        <fullName evidence="1">Reverse transcriptase domain-containing protein</fullName>
    </recommendedName>
</protein>
<reference evidence="2 3" key="1">
    <citation type="journal article" date="2016" name="Nat. Commun.">
        <title>Thousands of microbial genomes shed light on interconnected biogeochemical processes in an aquifer system.</title>
        <authorList>
            <person name="Anantharaman K."/>
            <person name="Brown C.T."/>
            <person name="Hug L.A."/>
            <person name="Sharon I."/>
            <person name="Castelle C.J."/>
            <person name="Probst A.J."/>
            <person name="Thomas B.C."/>
            <person name="Singh A."/>
            <person name="Wilkins M.J."/>
            <person name="Karaoz U."/>
            <person name="Brodie E.L."/>
            <person name="Williams K.H."/>
            <person name="Hubbard S.S."/>
            <person name="Banfield J.F."/>
        </authorList>
    </citation>
    <scope>NUCLEOTIDE SEQUENCE [LARGE SCALE GENOMIC DNA]</scope>
</reference>
<dbReference type="SUPFAM" id="SSF56672">
    <property type="entry name" value="DNA/RNA polymerases"/>
    <property type="match status" value="1"/>
</dbReference>
<dbReference type="InterPro" id="IPR000477">
    <property type="entry name" value="RT_dom"/>
</dbReference>
<evidence type="ECO:0000313" key="3">
    <source>
        <dbReference type="Proteomes" id="UP000176329"/>
    </source>
</evidence>
<comment type="caution">
    <text evidence="2">The sequence shown here is derived from an EMBL/GenBank/DDBJ whole genome shotgun (WGS) entry which is preliminary data.</text>
</comment>
<dbReference type="AlphaFoldDB" id="A0A1F6LR22"/>
<dbReference type="InterPro" id="IPR043502">
    <property type="entry name" value="DNA/RNA_pol_sf"/>
</dbReference>